<keyword evidence="4" id="KW-1185">Reference proteome</keyword>
<gene>
    <name evidence="3" type="ORF">GJ699_01310</name>
</gene>
<proteinExistence type="predicted"/>
<dbReference type="EMBL" id="WKJK01000001">
    <property type="protein sequence ID" value="MRW88619.1"/>
    <property type="molecule type" value="Genomic_DNA"/>
</dbReference>
<dbReference type="Proteomes" id="UP000433309">
    <property type="component" value="Unassembled WGS sequence"/>
</dbReference>
<reference evidence="3 4" key="1">
    <citation type="submission" date="2019-11" db="EMBL/GenBank/DDBJ databases">
        <title>Novel species isolated from a subtropical stream in China.</title>
        <authorList>
            <person name="Lu H."/>
        </authorList>
    </citation>
    <scope>NUCLEOTIDE SEQUENCE [LARGE SCALE GENOMIC DNA]</scope>
    <source>
        <strain evidence="3 4">FT80W</strain>
    </source>
</reference>
<evidence type="ECO:0000256" key="2">
    <source>
        <dbReference type="SAM" id="SignalP"/>
    </source>
</evidence>
<evidence type="ECO:0000313" key="4">
    <source>
        <dbReference type="Proteomes" id="UP000433309"/>
    </source>
</evidence>
<feature type="region of interest" description="Disordered" evidence="1">
    <location>
        <begin position="227"/>
        <end position="252"/>
    </location>
</feature>
<organism evidence="3 4">
    <name type="scientific">Duganella guangzhouensis</name>
    <dbReference type="NCBI Taxonomy" id="2666084"/>
    <lineage>
        <taxon>Bacteria</taxon>
        <taxon>Pseudomonadati</taxon>
        <taxon>Pseudomonadota</taxon>
        <taxon>Betaproteobacteria</taxon>
        <taxon>Burkholderiales</taxon>
        <taxon>Oxalobacteraceae</taxon>
        <taxon>Telluria group</taxon>
        <taxon>Duganella</taxon>
    </lineage>
</organism>
<name>A0A6I2KXA7_9BURK</name>
<dbReference type="RefSeq" id="WP_154372344.1">
    <property type="nucleotide sequence ID" value="NZ_WKJK01000001.1"/>
</dbReference>
<accession>A0A6I2KXA7</accession>
<dbReference type="AlphaFoldDB" id="A0A6I2KXA7"/>
<evidence type="ECO:0000256" key="1">
    <source>
        <dbReference type="SAM" id="MobiDB-lite"/>
    </source>
</evidence>
<feature type="signal peptide" evidence="2">
    <location>
        <begin position="1"/>
        <end position="20"/>
    </location>
</feature>
<feature type="chain" id="PRO_5026184514" evidence="2">
    <location>
        <begin position="21"/>
        <end position="252"/>
    </location>
</feature>
<evidence type="ECO:0000313" key="3">
    <source>
        <dbReference type="EMBL" id="MRW88619.1"/>
    </source>
</evidence>
<keyword evidence="2" id="KW-0732">Signal</keyword>
<comment type="caution">
    <text evidence="3">The sequence shown here is derived from an EMBL/GenBank/DDBJ whole genome shotgun (WGS) entry which is preliminary data.</text>
</comment>
<sequence length="252" mass="28308">MDRLRRLALLCCLLPAAAHAQQLEQPQRPIEHFISPPQLFPEEGADRAPYQPFPAYDGPNGKQIGQVVANLNPCAPDKPREQCEQPFSWHLALSNGQKFELPHDMVGYEQEAFVSYQPVRIRAGKAWSRIEYDGGAFWIRTEPEDIINREKRSTDIERFDTWCSLPGKCAPVTAAMRKEIDKVMAGEYAILGAGLQTYSIEGVVTRNGKRYYQVKLAEVEAGKPAPRLPKTGYIPTRDKNGQHVGQFSPKGC</sequence>
<protein>
    <submittedName>
        <fullName evidence="3">Uncharacterized protein</fullName>
    </submittedName>
</protein>